<evidence type="ECO:0000256" key="6">
    <source>
        <dbReference type="ARBA" id="ARBA00022475"/>
    </source>
</evidence>
<protein>
    <recommendedName>
        <fullName evidence="22">Sialin</fullName>
    </recommendedName>
    <alternativeName>
        <fullName evidence="25">H(+)/nitrate cotransporter</fullName>
    </alternativeName>
    <alternativeName>
        <fullName evidence="23">H(+)/sialic acid cotransporter</fullName>
    </alternativeName>
    <alternativeName>
        <fullName evidence="24">Vesicular excitatory amino acid transporter</fullName>
    </alternativeName>
</protein>
<evidence type="ECO:0000256" key="11">
    <source>
        <dbReference type="ARBA" id="ARBA00023136"/>
    </source>
</evidence>
<comment type="caution">
    <text evidence="28">The sequence shown here is derived from an EMBL/GenBank/DDBJ whole genome shotgun (WGS) entry which is preliminary data.</text>
</comment>
<evidence type="ECO:0000256" key="12">
    <source>
        <dbReference type="ARBA" id="ARBA00023180"/>
    </source>
</evidence>
<evidence type="ECO:0000256" key="21">
    <source>
        <dbReference type="ARBA" id="ARBA00056891"/>
    </source>
</evidence>
<dbReference type="InterPro" id="IPR036259">
    <property type="entry name" value="MFS_trans_sf"/>
</dbReference>
<keyword evidence="6" id="KW-1003">Cell membrane</keyword>
<dbReference type="InterPro" id="IPR020846">
    <property type="entry name" value="MFS_dom"/>
</dbReference>
<organism evidence="28 29">
    <name type="scientific">Trichonephila inaurata madagascariensis</name>
    <dbReference type="NCBI Taxonomy" id="2747483"/>
    <lineage>
        <taxon>Eukaryota</taxon>
        <taxon>Metazoa</taxon>
        <taxon>Ecdysozoa</taxon>
        <taxon>Arthropoda</taxon>
        <taxon>Chelicerata</taxon>
        <taxon>Arachnida</taxon>
        <taxon>Araneae</taxon>
        <taxon>Araneomorphae</taxon>
        <taxon>Entelegynae</taxon>
        <taxon>Araneoidea</taxon>
        <taxon>Nephilidae</taxon>
        <taxon>Trichonephila</taxon>
        <taxon>Trichonephila inaurata</taxon>
    </lineage>
</organism>
<evidence type="ECO:0000256" key="5">
    <source>
        <dbReference type="ARBA" id="ARBA00022448"/>
    </source>
</evidence>
<evidence type="ECO:0000256" key="18">
    <source>
        <dbReference type="ARBA" id="ARBA00051403"/>
    </source>
</evidence>
<evidence type="ECO:0000256" key="19">
    <source>
        <dbReference type="ARBA" id="ARBA00051447"/>
    </source>
</evidence>
<evidence type="ECO:0000256" key="26">
    <source>
        <dbReference type="SAM" id="Phobius"/>
    </source>
</evidence>
<comment type="subcellular location">
    <subcellularLocation>
        <location evidence="2">Basolateral cell membrane</location>
        <topology evidence="2">Multi-pass membrane protein</topology>
    </subcellularLocation>
    <subcellularLocation>
        <location evidence="3">Cytoplasmic vesicle</location>
        <location evidence="3">Secretory vesicle membrane</location>
        <topology evidence="3">Multi-pass membrane protein</topology>
    </subcellularLocation>
    <subcellularLocation>
        <location evidence="1">Cytoplasmic vesicle</location>
        <location evidence="1">Secretory vesicle</location>
        <location evidence="1">Synaptic vesicle membrane</location>
    </subcellularLocation>
    <subcellularLocation>
        <location evidence="4">Lysosome membrane</location>
    </subcellularLocation>
</comment>
<comment type="catalytic activity">
    <reaction evidence="19">
        <text>L-glutamate(out) = L-glutamate(in)</text>
        <dbReference type="Rhea" id="RHEA:66336"/>
        <dbReference type="ChEBI" id="CHEBI:29985"/>
    </reaction>
    <physiologicalReaction direction="left-to-right" evidence="19">
        <dbReference type="Rhea" id="RHEA:66337"/>
    </physiologicalReaction>
</comment>
<feature type="transmembrane region" description="Helical" evidence="26">
    <location>
        <begin position="187"/>
        <end position="207"/>
    </location>
</feature>
<keyword evidence="29" id="KW-1185">Reference proteome</keyword>
<evidence type="ECO:0000256" key="17">
    <source>
        <dbReference type="ARBA" id="ARBA00050625"/>
    </source>
</evidence>
<comment type="catalytic activity">
    <reaction evidence="16">
        <text>L-aspartate(out) = L-aspartate(in)</text>
        <dbReference type="Rhea" id="RHEA:66332"/>
        <dbReference type="ChEBI" id="CHEBI:29991"/>
    </reaction>
    <physiologicalReaction direction="left-to-right" evidence="16">
        <dbReference type="Rhea" id="RHEA:66333"/>
    </physiologicalReaction>
</comment>
<evidence type="ECO:0000256" key="7">
    <source>
        <dbReference type="ARBA" id="ARBA00022692"/>
    </source>
</evidence>
<evidence type="ECO:0000256" key="9">
    <source>
        <dbReference type="ARBA" id="ARBA00022989"/>
    </source>
</evidence>
<feature type="transmembrane region" description="Helical" evidence="26">
    <location>
        <begin position="451"/>
        <end position="469"/>
    </location>
</feature>
<comment type="catalytic activity">
    <reaction evidence="20">
        <text>D-glucuronate(out) + H(+)(out) = D-glucuronate(in) + H(+)(in)</text>
        <dbReference type="Rhea" id="RHEA:72591"/>
        <dbReference type="ChEBI" id="CHEBI:15378"/>
        <dbReference type="ChEBI" id="CHEBI:58720"/>
    </reaction>
    <physiologicalReaction direction="left-to-right" evidence="20">
        <dbReference type="Rhea" id="RHEA:72592"/>
    </physiologicalReaction>
</comment>
<keyword evidence="8" id="KW-0769">Symport</keyword>
<keyword evidence="5" id="KW-0813">Transport</keyword>
<dbReference type="PANTHER" id="PTHR11662">
    <property type="entry name" value="SOLUTE CARRIER FAMILY 17"/>
    <property type="match status" value="1"/>
</dbReference>
<comment type="function">
    <text evidence="21">Receptor for CM101, a polysaccharide produced by group B Streptococcus with antipathoangiogenic properties.</text>
</comment>
<feature type="transmembrane region" description="Helical" evidence="26">
    <location>
        <begin position="219"/>
        <end position="238"/>
    </location>
</feature>
<dbReference type="FunFam" id="1.20.1250.20:FF:000003">
    <property type="entry name" value="Solute carrier family 17 member 3"/>
    <property type="match status" value="1"/>
</dbReference>
<evidence type="ECO:0000256" key="13">
    <source>
        <dbReference type="ARBA" id="ARBA00023228"/>
    </source>
</evidence>
<evidence type="ECO:0000256" key="25">
    <source>
        <dbReference type="ARBA" id="ARBA00081925"/>
    </source>
</evidence>
<evidence type="ECO:0000256" key="10">
    <source>
        <dbReference type="ARBA" id="ARBA00023018"/>
    </source>
</evidence>
<comment type="catalytic activity">
    <reaction evidence="17">
        <text>N-acetylneuraminate(in) + H(+)(in) = N-acetylneuraminate(out) + H(+)(out)</text>
        <dbReference type="Rhea" id="RHEA:28987"/>
        <dbReference type="ChEBI" id="CHEBI:15378"/>
        <dbReference type="ChEBI" id="CHEBI:35418"/>
    </reaction>
    <physiologicalReaction direction="right-to-left" evidence="17">
        <dbReference type="Rhea" id="RHEA:28989"/>
    </physiologicalReaction>
</comment>
<keyword evidence="7 26" id="KW-0812">Transmembrane</keyword>
<feature type="domain" description="Major facilitator superfamily (MFS) profile" evidence="27">
    <location>
        <begin position="20"/>
        <end position="474"/>
    </location>
</feature>
<proteinExistence type="predicted"/>
<dbReference type="OrthoDB" id="6420376at2759"/>
<keyword evidence="12" id="KW-0325">Glycoprotein</keyword>
<keyword evidence="10" id="KW-0770">Synapse</keyword>
<dbReference type="GO" id="GO:0030672">
    <property type="term" value="C:synaptic vesicle membrane"/>
    <property type="evidence" value="ECO:0007669"/>
    <property type="project" value="UniProtKB-SubCell"/>
</dbReference>
<dbReference type="GO" id="GO:0006820">
    <property type="term" value="P:monoatomic anion transport"/>
    <property type="evidence" value="ECO:0007669"/>
    <property type="project" value="TreeGrafter"/>
</dbReference>
<keyword evidence="9 26" id="KW-1133">Transmembrane helix</keyword>
<evidence type="ECO:0000313" key="29">
    <source>
        <dbReference type="Proteomes" id="UP000886998"/>
    </source>
</evidence>
<dbReference type="Proteomes" id="UP000886998">
    <property type="component" value="Unassembled WGS sequence"/>
</dbReference>
<dbReference type="GO" id="GO:0015293">
    <property type="term" value="F:symporter activity"/>
    <property type="evidence" value="ECO:0007669"/>
    <property type="project" value="UniProtKB-KW"/>
</dbReference>
<name>A0A8X7C1K2_9ARAC</name>
<dbReference type="PANTHER" id="PTHR11662:SF399">
    <property type="entry name" value="FI19708P1-RELATED"/>
    <property type="match status" value="1"/>
</dbReference>
<dbReference type="Gene3D" id="1.20.1250.20">
    <property type="entry name" value="MFS general substrate transporter like domains"/>
    <property type="match status" value="2"/>
</dbReference>
<dbReference type="Pfam" id="PF07690">
    <property type="entry name" value="MFS_1"/>
    <property type="match status" value="1"/>
</dbReference>
<accession>A0A8X7C1K2</accession>
<dbReference type="SUPFAM" id="SSF103473">
    <property type="entry name" value="MFS general substrate transporter"/>
    <property type="match status" value="1"/>
</dbReference>
<dbReference type="EMBL" id="BMAV01007516">
    <property type="protein sequence ID" value="GFY50477.1"/>
    <property type="molecule type" value="Genomic_DNA"/>
</dbReference>
<keyword evidence="11 26" id="KW-0472">Membrane</keyword>
<evidence type="ECO:0000256" key="23">
    <source>
        <dbReference type="ARBA" id="ARBA00080244"/>
    </source>
</evidence>
<feature type="transmembrane region" description="Helical" evidence="26">
    <location>
        <begin position="361"/>
        <end position="392"/>
    </location>
</feature>
<keyword evidence="13" id="KW-0458">Lysosome</keyword>
<evidence type="ECO:0000256" key="20">
    <source>
        <dbReference type="ARBA" id="ARBA00051612"/>
    </source>
</evidence>
<feature type="transmembrane region" description="Helical" evidence="26">
    <location>
        <begin position="124"/>
        <end position="142"/>
    </location>
</feature>
<sequence length="494" mass="54170">MSTTPVLYMREKPRRYYVPRRVIFVILGFFGMFNVHALRVNLSVAIVAMVNNTGTESGNTSHVEDSCPDLRNEDNGITIARQTKGEQFNWDAQTKGMVISSFFYAYFITVLTGGYLAKKFGAKRVYGSGIILTSVLTLLTPVTVRWGIVPFIVIRALEGIGEGLSYPAMNTMIGRWAPQLERSRISAAVYSGSAIGTVVSLTVSGWLCETDFLGGWPAVFYVFGFIGCIWWVFWIIFISETPEDHPSISEEEISLYYQTEDDRVAHMSIDVPWRKILTSVPMFGLLIGHVGSYFGITILMIEIPAYLNSVLHFSVQSAGLITGLPTILEAIGGMSSSFIADKLISSRMLTVTTVRKIFNSISMYGSSVFLLGITASGCMPTVIIALYALLMYVNGFKLSGFNVNHIDMCPPLAGILFGLTNGIASLTGVIAPTMVGAFTQSGNTRANWNQVFYVTAGVYFVAATVYNFLASAEPQKWNSNKESAKKGKAVDSMI</sequence>
<gene>
    <name evidence="28" type="primary">SLC17A5</name>
    <name evidence="28" type="ORF">TNIN_382191</name>
</gene>
<evidence type="ECO:0000256" key="15">
    <source>
        <dbReference type="ARBA" id="ARBA00050101"/>
    </source>
</evidence>
<dbReference type="GO" id="GO:0016323">
    <property type="term" value="C:basolateral plasma membrane"/>
    <property type="evidence" value="ECO:0007669"/>
    <property type="project" value="UniProtKB-SubCell"/>
</dbReference>
<feature type="transmembrane region" description="Helical" evidence="26">
    <location>
        <begin position="283"/>
        <end position="307"/>
    </location>
</feature>
<evidence type="ECO:0000256" key="14">
    <source>
        <dbReference type="ARBA" id="ARBA00023329"/>
    </source>
</evidence>
<reference evidence="28" key="1">
    <citation type="submission" date="2020-08" db="EMBL/GenBank/DDBJ databases">
        <title>Multicomponent nature underlies the extraordinary mechanical properties of spider dragline silk.</title>
        <authorList>
            <person name="Kono N."/>
            <person name="Nakamura H."/>
            <person name="Mori M."/>
            <person name="Yoshida Y."/>
            <person name="Ohtoshi R."/>
            <person name="Malay A.D."/>
            <person name="Moran D.A.P."/>
            <person name="Tomita M."/>
            <person name="Numata K."/>
            <person name="Arakawa K."/>
        </authorList>
    </citation>
    <scope>NUCLEOTIDE SEQUENCE</scope>
</reference>
<evidence type="ECO:0000256" key="8">
    <source>
        <dbReference type="ARBA" id="ARBA00022847"/>
    </source>
</evidence>
<dbReference type="InterPro" id="IPR050382">
    <property type="entry name" value="MFS_Na/Anion_cotransporter"/>
</dbReference>
<feature type="transmembrane region" description="Helical" evidence="26">
    <location>
        <begin position="412"/>
        <end position="439"/>
    </location>
</feature>
<comment type="catalytic activity">
    <reaction evidence="18">
        <text>N-acetyl-L-aspartyl-L-glutamate(out) = N-acetyl-L-aspartyl-L-glutamate(in)</text>
        <dbReference type="Rhea" id="RHEA:72599"/>
        <dbReference type="ChEBI" id="CHEBI:76931"/>
    </reaction>
    <physiologicalReaction direction="left-to-right" evidence="18">
        <dbReference type="Rhea" id="RHEA:72600"/>
    </physiologicalReaction>
</comment>
<keyword evidence="14" id="KW-0968">Cytoplasmic vesicle</keyword>
<evidence type="ECO:0000256" key="3">
    <source>
        <dbReference type="ARBA" id="ARBA00004638"/>
    </source>
</evidence>
<dbReference type="AlphaFoldDB" id="A0A8X7C1K2"/>
<evidence type="ECO:0000256" key="24">
    <source>
        <dbReference type="ARBA" id="ARBA00081195"/>
    </source>
</evidence>
<dbReference type="GO" id="GO:0005765">
    <property type="term" value="C:lysosomal membrane"/>
    <property type="evidence" value="ECO:0007669"/>
    <property type="project" value="UniProtKB-SubCell"/>
</dbReference>
<evidence type="ECO:0000256" key="16">
    <source>
        <dbReference type="ARBA" id="ARBA00050554"/>
    </source>
</evidence>
<comment type="catalytic activity">
    <reaction evidence="15">
        <text>2 nitrate(out) + H(+)(out) = 2 nitrate(in) + H(+)(in)</text>
        <dbReference type="Rhea" id="RHEA:71539"/>
        <dbReference type="ChEBI" id="CHEBI:15378"/>
        <dbReference type="ChEBI" id="CHEBI:17632"/>
    </reaction>
    <physiologicalReaction direction="left-to-right" evidence="15">
        <dbReference type="Rhea" id="RHEA:71540"/>
    </physiologicalReaction>
</comment>
<evidence type="ECO:0000259" key="27">
    <source>
        <dbReference type="PROSITE" id="PS50850"/>
    </source>
</evidence>
<dbReference type="GO" id="GO:0046942">
    <property type="term" value="P:carboxylic acid transport"/>
    <property type="evidence" value="ECO:0007669"/>
    <property type="project" value="UniProtKB-ARBA"/>
</dbReference>
<feature type="transmembrane region" description="Helical" evidence="26">
    <location>
        <begin position="21"/>
        <end position="50"/>
    </location>
</feature>
<dbReference type="CDD" id="cd17318">
    <property type="entry name" value="MFS_SLC17"/>
    <property type="match status" value="1"/>
</dbReference>
<evidence type="ECO:0000256" key="4">
    <source>
        <dbReference type="ARBA" id="ARBA00004656"/>
    </source>
</evidence>
<evidence type="ECO:0000313" key="28">
    <source>
        <dbReference type="EMBL" id="GFY50477.1"/>
    </source>
</evidence>
<dbReference type="PROSITE" id="PS50850">
    <property type="entry name" value="MFS"/>
    <property type="match status" value="1"/>
</dbReference>
<evidence type="ECO:0000256" key="22">
    <source>
        <dbReference type="ARBA" id="ARBA00069713"/>
    </source>
</evidence>
<feature type="transmembrane region" description="Helical" evidence="26">
    <location>
        <begin position="97"/>
        <end position="117"/>
    </location>
</feature>
<evidence type="ECO:0000256" key="1">
    <source>
        <dbReference type="ARBA" id="ARBA00004432"/>
    </source>
</evidence>
<dbReference type="InterPro" id="IPR011701">
    <property type="entry name" value="MFS"/>
</dbReference>
<evidence type="ECO:0000256" key="2">
    <source>
        <dbReference type="ARBA" id="ARBA00004554"/>
    </source>
</evidence>
<dbReference type="FunFam" id="1.20.1250.20:FF:000067">
    <property type="entry name" value="sialin isoform X2"/>
    <property type="match status" value="1"/>
</dbReference>